<dbReference type="AlphaFoldDB" id="A0A3S0WW71"/>
<dbReference type="OrthoDB" id="530475at2"/>
<name>A0A3S0WW71_9GAMM</name>
<comment type="caution">
    <text evidence="1">The sequence shown here is derived from an EMBL/GenBank/DDBJ whole genome shotgun (WGS) entry which is preliminary data.</text>
</comment>
<dbReference type="RefSeq" id="WP_126684641.1">
    <property type="nucleotide sequence ID" value="NZ_RYYV01000006.1"/>
</dbReference>
<reference evidence="1 2" key="1">
    <citation type="submission" date="2018-12" db="EMBL/GenBank/DDBJ databases">
        <title>Dyella dinghuensis sp. nov. DHOA06 and Dyella choica sp. nov. 4M-K27, isolated from forest soil.</title>
        <authorList>
            <person name="Qiu L.-H."/>
            <person name="Gao Z.-H."/>
        </authorList>
    </citation>
    <scope>NUCLEOTIDE SEQUENCE [LARGE SCALE GENOMIC DNA]</scope>
    <source>
        <strain evidence="1 2">4M-K27</strain>
    </source>
</reference>
<keyword evidence="2" id="KW-1185">Reference proteome</keyword>
<dbReference type="GO" id="GO:0015716">
    <property type="term" value="P:organic phosphonate transport"/>
    <property type="evidence" value="ECO:0007669"/>
    <property type="project" value="InterPro"/>
</dbReference>
<dbReference type="InterPro" id="IPR009609">
    <property type="entry name" value="Phosphonate_metab_PhnG"/>
</dbReference>
<dbReference type="Proteomes" id="UP000274358">
    <property type="component" value="Unassembled WGS sequence"/>
</dbReference>
<proteinExistence type="predicted"/>
<dbReference type="NCBIfam" id="TIGR03293">
    <property type="entry name" value="PhnG_redo"/>
    <property type="match status" value="1"/>
</dbReference>
<organism evidence="1 2">
    <name type="scientific">Dyella choica</name>
    <dbReference type="NCBI Taxonomy" id="1927959"/>
    <lineage>
        <taxon>Bacteria</taxon>
        <taxon>Pseudomonadati</taxon>
        <taxon>Pseudomonadota</taxon>
        <taxon>Gammaproteobacteria</taxon>
        <taxon>Lysobacterales</taxon>
        <taxon>Rhodanobacteraceae</taxon>
        <taxon>Dyella</taxon>
    </lineage>
</organism>
<evidence type="ECO:0000313" key="2">
    <source>
        <dbReference type="Proteomes" id="UP000274358"/>
    </source>
</evidence>
<dbReference type="Pfam" id="PF06754">
    <property type="entry name" value="PhnG"/>
    <property type="match status" value="1"/>
</dbReference>
<accession>A0A3S0WW71</accession>
<sequence>MDTSPHLARAQWMSLLAQADPAELAAAMDAFAPPADTAWLRPAQTGLYMLRGRIGGTGPQFNFGEITVTRCSVQVGERIGHAWVRGSQARHAELAAFADALMQDPEQAAHLRRQVIEPLRSALEERREAASRKAAASKVEFFTVVRGE</sequence>
<dbReference type="GO" id="GO:0019634">
    <property type="term" value="P:organic phosphonate metabolic process"/>
    <property type="evidence" value="ECO:0007669"/>
    <property type="project" value="InterPro"/>
</dbReference>
<protein>
    <submittedName>
        <fullName evidence="1">Phosphonate C-P lyase system protein PhnG</fullName>
    </submittedName>
</protein>
<gene>
    <name evidence="1" type="primary">phnG</name>
    <name evidence="1" type="ORF">EKH80_10205</name>
</gene>
<keyword evidence="1" id="KW-0456">Lyase</keyword>
<dbReference type="EMBL" id="RYYV01000006">
    <property type="protein sequence ID" value="RUL76077.1"/>
    <property type="molecule type" value="Genomic_DNA"/>
</dbReference>
<dbReference type="GO" id="GO:0016829">
    <property type="term" value="F:lyase activity"/>
    <property type="evidence" value="ECO:0007669"/>
    <property type="project" value="UniProtKB-KW"/>
</dbReference>
<evidence type="ECO:0000313" key="1">
    <source>
        <dbReference type="EMBL" id="RUL76077.1"/>
    </source>
</evidence>